<protein>
    <submittedName>
        <fullName evidence="1">Reverse transcriptase domain-containing protein</fullName>
    </submittedName>
</protein>
<evidence type="ECO:0000313" key="1">
    <source>
        <dbReference type="EMBL" id="KAF0718856.1"/>
    </source>
</evidence>
<dbReference type="GO" id="GO:0003964">
    <property type="term" value="F:RNA-directed DNA polymerase activity"/>
    <property type="evidence" value="ECO:0007669"/>
    <property type="project" value="UniProtKB-KW"/>
</dbReference>
<dbReference type="Proteomes" id="UP000478052">
    <property type="component" value="Unassembled WGS sequence"/>
</dbReference>
<dbReference type="EMBL" id="VUJU01009630">
    <property type="protein sequence ID" value="KAF0718856.1"/>
    <property type="molecule type" value="Genomic_DNA"/>
</dbReference>
<keyword evidence="1" id="KW-0548">Nucleotidyltransferase</keyword>
<name>A0A6G0W1E2_APHCR</name>
<organism evidence="1 2">
    <name type="scientific">Aphis craccivora</name>
    <name type="common">Cowpea aphid</name>
    <dbReference type="NCBI Taxonomy" id="307492"/>
    <lineage>
        <taxon>Eukaryota</taxon>
        <taxon>Metazoa</taxon>
        <taxon>Ecdysozoa</taxon>
        <taxon>Arthropoda</taxon>
        <taxon>Hexapoda</taxon>
        <taxon>Insecta</taxon>
        <taxon>Pterygota</taxon>
        <taxon>Neoptera</taxon>
        <taxon>Paraneoptera</taxon>
        <taxon>Hemiptera</taxon>
        <taxon>Sternorrhyncha</taxon>
        <taxon>Aphidomorpha</taxon>
        <taxon>Aphidoidea</taxon>
        <taxon>Aphididae</taxon>
        <taxon>Aphidini</taxon>
        <taxon>Aphis</taxon>
        <taxon>Aphis</taxon>
    </lineage>
</organism>
<evidence type="ECO:0000313" key="2">
    <source>
        <dbReference type="Proteomes" id="UP000478052"/>
    </source>
</evidence>
<dbReference type="OrthoDB" id="8058917at2759"/>
<comment type="caution">
    <text evidence="1">The sequence shown here is derived from an EMBL/GenBank/DDBJ whole genome shotgun (WGS) entry which is preliminary data.</text>
</comment>
<sequence>MSQALTGHGCFQSYLYKRARAVSPTCLQCMGGEDTVEHTLFECYYWNALHDPLSTQLGRRPCTADIQNIICGPPFDQLSADPDEKSAILRDAEESFRLFYGMVERIFSLKEEEELVRQAAEVWL</sequence>
<keyword evidence="2" id="KW-1185">Reference proteome</keyword>
<gene>
    <name evidence="1" type="ORF">FWK35_00027464</name>
</gene>
<accession>A0A6G0W1E2</accession>
<proteinExistence type="predicted"/>
<keyword evidence="1" id="KW-0695">RNA-directed DNA polymerase</keyword>
<dbReference type="AlphaFoldDB" id="A0A6G0W1E2"/>
<keyword evidence="1" id="KW-0808">Transferase</keyword>
<reference evidence="1 2" key="1">
    <citation type="submission" date="2019-08" db="EMBL/GenBank/DDBJ databases">
        <title>Whole genome of Aphis craccivora.</title>
        <authorList>
            <person name="Voronova N.V."/>
            <person name="Shulinski R.S."/>
            <person name="Bandarenka Y.V."/>
            <person name="Zhorov D.G."/>
            <person name="Warner D."/>
        </authorList>
    </citation>
    <scope>NUCLEOTIDE SEQUENCE [LARGE SCALE GENOMIC DNA]</scope>
    <source>
        <strain evidence="1">180601</strain>
        <tissue evidence="1">Whole Body</tissue>
    </source>
</reference>